<gene>
    <name evidence="12" type="ORF">BVC80_9047g56</name>
</gene>
<protein>
    <recommendedName>
        <fullName evidence="11">Wax synthase domain-containing protein</fullName>
    </recommendedName>
</protein>
<name>A0A200R2Z8_MACCD</name>
<feature type="region of interest" description="Disordered" evidence="9">
    <location>
        <begin position="58"/>
        <end position="84"/>
    </location>
</feature>
<organism evidence="12 13">
    <name type="scientific">Macleaya cordata</name>
    <name type="common">Five-seeded plume-poppy</name>
    <name type="synonym">Bocconia cordata</name>
    <dbReference type="NCBI Taxonomy" id="56857"/>
    <lineage>
        <taxon>Eukaryota</taxon>
        <taxon>Viridiplantae</taxon>
        <taxon>Streptophyta</taxon>
        <taxon>Embryophyta</taxon>
        <taxon>Tracheophyta</taxon>
        <taxon>Spermatophyta</taxon>
        <taxon>Magnoliopsida</taxon>
        <taxon>Ranunculales</taxon>
        <taxon>Papaveraceae</taxon>
        <taxon>Papaveroideae</taxon>
        <taxon>Macleaya</taxon>
    </lineage>
</organism>
<dbReference type="OrthoDB" id="1077582at2759"/>
<keyword evidence="5 10" id="KW-0812">Transmembrane</keyword>
<comment type="subcellular location">
    <subcellularLocation>
        <location evidence="1">Membrane</location>
        <topology evidence="1">Multi-pass membrane protein</topology>
    </subcellularLocation>
</comment>
<reference evidence="12 13" key="1">
    <citation type="journal article" date="2017" name="Mol. Plant">
        <title>The Genome of Medicinal Plant Macleaya cordata Provides New Insights into Benzylisoquinoline Alkaloids Metabolism.</title>
        <authorList>
            <person name="Liu X."/>
            <person name="Liu Y."/>
            <person name="Huang P."/>
            <person name="Ma Y."/>
            <person name="Qing Z."/>
            <person name="Tang Q."/>
            <person name="Cao H."/>
            <person name="Cheng P."/>
            <person name="Zheng Y."/>
            <person name="Yuan Z."/>
            <person name="Zhou Y."/>
            <person name="Liu J."/>
            <person name="Tang Z."/>
            <person name="Zhuo Y."/>
            <person name="Zhang Y."/>
            <person name="Yu L."/>
            <person name="Huang J."/>
            <person name="Yang P."/>
            <person name="Peng Q."/>
            <person name="Zhang J."/>
            <person name="Jiang W."/>
            <person name="Zhang Z."/>
            <person name="Lin K."/>
            <person name="Ro D.K."/>
            <person name="Chen X."/>
            <person name="Xiong X."/>
            <person name="Shang Y."/>
            <person name="Huang S."/>
            <person name="Zeng J."/>
        </authorList>
    </citation>
    <scope>NUCLEOTIDE SEQUENCE [LARGE SCALE GENOMIC DNA]</scope>
    <source>
        <strain evidence="13">cv. BLH2017</strain>
        <tissue evidence="12">Root</tissue>
    </source>
</reference>
<keyword evidence="13" id="KW-1185">Reference proteome</keyword>
<dbReference type="Proteomes" id="UP000195402">
    <property type="component" value="Unassembled WGS sequence"/>
</dbReference>
<evidence type="ECO:0000256" key="3">
    <source>
        <dbReference type="ARBA" id="ARBA00007282"/>
    </source>
</evidence>
<evidence type="ECO:0000313" key="12">
    <source>
        <dbReference type="EMBL" id="OVA17094.1"/>
    </source>
</evidence>
<evidence type="ECO:0000256" key="1">
    <source>
        <dbReference type="ARBA" id="ARBA00004141"/>
    </source>
</evidence>
<feature type="domain" description="Wax synthase" evidence="11">
    <location>
        <begin position="147"/>
        <end position="233"/>
    </location>
</feature>
<evidence type="ECO:0000256" key="4">
    <source>
        <dbReference type="ARBA" id="ARBA00022679"/>
    </source>
</evidence>
<feature type="transmembrane region" description="Helical" evidence="10">
    <location>
        <begin position="194"/>
        <end position="216"/>
    </location>
</feature>
<dbReference type="OMA" id="GWNELIC"/>
<dbReference type="EMBL" id="MVGT01000454">
    <property type="protein sequence ID" value="OVA17094.1"/>
    <property type="molecule type" value="Genomic_DNA"/>
</dbReference>
<feature type="transmembrane region" description="Helical" evidence="10">
    <location>
        <begin position="7"/>
        <end position="24"/>
    </location>
</feature>
<evidence type="ECO:0000256" key="6">
    <source>
        <dbReference type="ARBA" id="ARBA00022989"/>
    </source>
</evidence>
<evidence type="ECO:0000256" key="9">
    <source>
        <dbReference type="SAM" id="MobiDB-lite"/>
    </source>
</evidence>
<sequence length="327" mass="36814">MIFSSPTGFLIGWFANFNLLLLAFDQGPLSSSSHPSNTISLLLFIPLACLPIQIKQNPPPKIKTKQNPSNEITKSSQISSSKSHKSPLYYGIEGALVALVLGVYEYKHHLNPIVVLLLYCFLVFSAVELFLALVAVLARFLVGLELEPQFNDPFLSTSLQDFWGRRWNLMVSSLLRTTIYEPVRSICTNILGRWWARTLGILATFVVSGVMHELLFFYMGRMWPTWDVTWSFVLQGVCLVVEIELKKALKGKFRLHRLVSGPLTIGFVVVTGFWLYFPVFGRVGVIIKMNEEIGILGEFAKGVAQKSWVSVAGWNELICQVLRSNSH</sequence>
<evidence type="ECO:0000256" key="8">
    <source>
        <dbReference type="ARBA" id="ARBA00023315"/>
    </source>
</evidence>
<dbReference type="PANTHER" id="PTHR31595:SF57">
    <property type="entry name" value="OS04G0481900 PROTEIN"/>
    <property type="match status" value="1"/>
</dbReference>
<proteinExistence type="inferred from homology"/>
<dbReference type="GO" id="GO:0016020">
    <property type="term" value="C:membrane"/>
    <property type="evidence" value="ECO:0007669"/>
    <property type="project" value="UniProtKB-SubCell"/>
</dbReference>
<dbReference type="GO" id="GO:0008374">
    <property type="term" value="F:O-acyltransferase activity"/>
    <property type="evidence" value="ECO:0007669"/>
    <property type="project" value="InterPro"/>
</dbReference>
<comment type="caution">
    <text evidence="12">The sequence shown here is derived from an EMBL/GenBank/DDBJ whole genome shotgun (WGS) entry which is preliminary data.</text>
</comment>
<dbReference type="InParanoid" id="A0A200R2Z8"/>
<dbReference type="Pfam" id="PF13813">
    <property type="entry name" value="MBOAT_2"/>
    <property type="match status" value="1"/>
</dbReference>
<keyword evidence="6 10" id="KW-1133">Transmembrane helix</keyword>
<dbReference type="STRING" id="56857.A0A200R2Z8"/>
<evidence type="ECO:0000259" key="11">
    <source>
        <dbReference type="Pfam" id="PF13813"/>
    </source>
</evidence>
<dbReference type="AlphaFoldDB" id="A0A200R2Z8"/>
<comment type="similarity">
    <text evidence="3">Belongs to the wax synthase family.</text>
</comment>
<dbReference type="PANTHER" id="PTHR31595">
    <property type="entry name" value="LONG-CHAIN-ALCOHOL O-FATTY-ACYLTRANSFERASE 3-RELATED"/>
    <property type="match status" value="1"/>
</dbReference>
<dbReference type="InterPro" id="IPR032805">
    <property type="entry name" value="Wax_synthase_dom"/>
</dbReference>
<accession>A0A200R2Z8</accession>
<dbReference type="GO" id="GO:0006629">
    <property type="term" value="P:lipid metabolic process"/>
    <property type="evidence" value="ECO:0007669"/>
    <property type="project" value="InterPro"/>
</dbReference>
<keyword evidence="8" id="KW-0012">Acyltransferase</keyword>
<keyword evidence="4" id="KW-0808">Transferase</keyword>
<dbReference type="InterPro" id="IPR044851">
    <property type="entry name" value="Wax_synthase"/>
</dbReference>
<evidence type="ECO:0000313" key="13">
    <source>
        <dbReference type="Proteomes" id="UP000195402"/>
    </source>
</evidence>
<comment type="pathway">
    <text evidence="2">Secondary metabolite biosynthesis.</text>
</comment>
<evidence type="ECO:0000256" key="5">
    <source>
        <dbReference type="ARBA" id="ARBA00022692"/>
    </source>
</evidence>
<evidence type="ECO:0000256" key="2">
    <source>
        <dbReference type="ARBA" id="ARBA00005179"/>
    </source>
</evidence>
<evidence type="ECO:0000256" key="10">
    <source>
        <dbReference type="SAM" id="Phobius"/>
    </source>
</evidence>
<feature type="transmembrane region" description="Helical" evidence="10">
    <location>
        <begin position="228"/>
        <end position="245"/>
    </location>
</feature>
<keyword evidence="7 10" id="KW-0472">Membrane</keyword>
<evidence type="ECO:0000256" key="7">
    <source>
        <dbReference type="ARBA" id="ARBA00023136"/>
    </source>
</evidence>
<feature type="transmembrane region" description="Helical" evidence="10">
    <location>
        <begin position="257"/>
        <end position="277"/>
    </location>
</feature>
<feature type="transmembrane region" description="Helical" evidence="10">
    <location>
        <begin position="116"/>
        <end position="142"/>
    </location>
</feature>